<dbReference type="InterPro" id="IPR014731">
    <property type="entry name" value="ETF_asu_C"/>
</dbReference>
<evidence type="ECO:0000313" key="16">
    <source>
        <dbReference type="Proteomes" id="UP000309601"/>
    </source>
</evidence>
<dbReference type="EMBL" id="SPRC01000007">
    <property type="protein sequence ID" value="TIB81460.1"/>
    <property type="molecule type" value="Genomic_DNA"/>
</dbReference>
<comment type="subcellular location">
    <subcellularLocation>
        <location evidence="1 11">Mitochondrion matrix</location>
    </subcellularLocation>
</comment>
<dbReference type="InterPro" id="IPR014730">
    <property type="entry name" value="ETF_a/b_N"/>
</dbReference>
<evidence type="ECO:0000256" key="10">
    <source>
        <dbReference type="ARBA" id="ARBA00025416"/>
    </source>
</evidence>
<evidence type="ECO:0000256" key="11">
    <source>
        <dbReference type="PIRNR" id="PIRNR000089"/>
    </source>
</evidence>
<feature type="domain" description="Electron transfer flavoprotein alpha/beta-subunit N-terminal" evidence="13">
    <location>
        <begin position="33"/>
        <end position="216"/>
    </location>
</feature>
<dbReference type="AlphaFoldDB" id="A0A4T0NXL6"/>
<evidence type="ECO:0000256" key="5">
    <source>
        <dbReference type="ARBA" id="ARBA00022630"/>
    </source>
</evidence>
<evidence type="ECO:0000256" key="3">
    <source>
        <dbReference type="ARBA" id="ARBA00011355"/>
    </source>
</evidence>
<evidence type="ECO:0000256" key="7">
    <source>
        <dbReference type="ARBA" id="ARBA00022946"/>
    </source>
</evidence>
<dbReference type="InterPro" id="IPR029035">
    <property type="entry name" value="DHS-like_NAD/FAD-binding_dom"/>
</dbReference>
<dbReference type="SUPFAM" id="SSF52402">
    <property type="entry name" value="Adenine nucleotide alpha hydrolases-like"/>
    <property type="match status" value="1"/>
</dbReference>
<evidence type="ECO:0000256" key="1">
    <source>
        <dbReference type="ARBA" id="ARBA00004305"/>
    </source>
</evidence>
<evidence type="ECO:0000313" key="15">
    <source>
        <dbReference type="EMBL" id="TIC69805.1"/>
    </source>
</evidence>
<dbReference type="PIRSF" id="PIRSF000089">
    <property type="entry name" value="Electra_flavoP_a"/>
    <property type="match status" value="1"/>
</dbReference>
<reference evidence="16 17" key="1">
    <citation type="submission" date="2019-03" db="EMBL/GenBank/DDBJ databases">
        <title>Sequencing 25 genomes of Wallemia mellicola.</title>
        <authorList>
            <person name="Gostincar C."/>
        </authorList>
    </citation>
    <scope>NUCLEOTIDE SEQUENCE [LARGE SCALE GENOMIC DNA]</scope>
    <source>
        <strain evidence="15 16">EXF-1274</strain>
        <strain evidence="14 17">EXF-6152</strain>
    </source>
</reference>
<feature type="binding site" evidence="12">
    <location>
        <begin position="276"/>
        <end position="280"/>
    </location>
    <ligand>
        <name>FAD</name>
        <dbReference type="ChEBI" id="CHEBI:57692"/>
    </ligand>
</feature>
<dbReference type="Pfam" id="PF01012">
    <property type="entry name" value="ETF"/>
    <property type="match status" value="1"/>
</dbReference>
<dbReference type="GO" id="GO:0009055">
    <property type="term" value="F:electron transfer activity"/>
    <property type="evidence" value="ECO:0007669"/>
    <property type="project" value="InterPro"/>
</dbReference>
<dbReference type="Proteomes" id="UP000309601">
    <property type="component" value="Unassembled WGS sequence"/>
</dbReference>
<dbReference type="InterPro" id="IPR014729">
    <property type="entry name" value="Rossmann-like_a/b/a_fold"/>
</dbReference>
<evidence type="ECO:0000313" key="17">
    <source>
        <dbReference type="Proteomes" id="UP000310685"/>
    </source>
</evidence>
<comment type="function">
    <text evidence="10 11">The electron transfer flavoprotein serves as a specific electron acceptor for several dehydrogenases, including five acyl-CoA dehydrogenases, glutaryl-CoA and sarcosine dehydrogenase. It transfers the electrons to the main mitochondrial respiratory chain via ETF-ubiquinone oxidoreductase (ETF dehydrogenase).</text>
</comment>
<feature type="binding site" evidence="12">
    <location>
        <position position="236"/>
    </location>
    <ligand>
        <name>FAD</name>
        <dbReference type="ChEBI" id="CHEBI:57692"/>
    </ligand>
</feature>
<keyword evidence="7" id="KW-0809">Transit peptide</keyword>
<dbReference type="GO" id="GO:0050660">
    <property type="term" value="F:flavin adenine dinucleotide binding"/>
    <property type="evidence" value="ECO:0007669"/>
    <property type="project" value="InterPro"/>
</dbReference>
<dbReference type="GO" id="GO:0033539">
    <property type="term" value="P:fatty acid beta-oxidation using acyl-CoA dehydrogenase"/>
    <property type="evidence" value="ECO:0007669"/>
    <property type="project" value="TreeGrafter"/>
</dbReference>
<protein>
    <recommendedName>
        <fullName evidence="11">Probable electron transfer flavoprotein subunit alpha</fullName>
    </recommendedName>
</protein>
<dbReference type="InterPro" id="IPR001308">
    <property type="entry name" value="ETF_a/FixB"/>
</dbReference>
<dbReference type="CDD" id="cd01715">
    <property type="entry name" value="ETF_alpha"/>
    <property type="match status" value="1"/>
</dbReference>
<feature type="binding site" evidence="12">
    <location>
        <begin position="262"/>
        <end position="263"/>
    </location>
    <ligand>
        <name>FAD</name>
        <dbReference type="ChEBI" id="CHEBI:57692"/>
    </ligand>
</feature>
<evidence type="ECO:0000256" key="9">
    <source>
        <dbReference type="ARBA" id="ARBA00023128"/>
    </source>
</evidence>
<sequence>MTSLITMNIPALRSAFSATSRRTFSTSRAKLDALVYLEHRDGKINPGSLSALTAAQKVDGKVVGLVAGSENVDSVVEEAKKLPVNKLLLAKSDIYNHHSPSTLAPLLKSIVENDSAITHLFAVHSAVGKNVLPRAAALLDTSIIADILNLENGGTEFTRGIYAGNAISTIKSDEPKKVVTVRGTAFDAAVAGSSEVAVEEIAAVDAKDHAPYVSSEMTVTARPDLGSASRVISGGRALKSAENFNQIIEPLADKLGAAIGASRAAVDSGYADNSLQVGQTGKIVAPELYMAIGISGAIQHLAGMKDSKLIVAVNKDPEAPIFQIADVGLVADLFEAVPEITKKIDT</sequence>
<proteinExistence type="inferred from homology"/>
<keyword evidence="5 11" id="KW-0285">Flavoprotein</keyword>
<dbReference type="EMBL" id="SPRW01000005">
    <property type="protein sequence ID" value="TIC69805.1"/>
    <property type="molecule type" value="Genomic_DNA"/>
</dbReference>
<evidence type="ECO:0000256" key="8">
    <source>
        <dbReference type="ARBA" id="ARBA00022982"/>
    </source>
</evidence>
<evidence type="ECO:0000259" key="13">
    <source>
        <dbReference type="SMART" id="SM00893"/>
    </source>
</evidence>
<feature type="binding site" evidence="12">
    <location>
        <position position="314"/>
    </location>
    <ligand>
        <name>FAD</name>
        <dbReference type="ChEBI" id="CHEBI:57692"/>
    </ligand>
</feature>
<keyword evidence="6 11" id="KW-0274">FAD</keyword>
<feature type="binding site" evidence="12">
    <location>
        <begin position="293"/>
        <end position="300"/>
    </location>
    <ligand>
        <name>FAD</name>
        <dbReference type="ChEBI" id="CHEBI:57692"/>
    </ligand>
</feature>
<dbReference type="Proteomes" id="UP000310685">
    <property type="component" value="Unassembled WGS sequence"/>
</dbReference>
<dbReference type="SUPFAM" id="SSF52467">
    <property type="entry name" value="DHS-like NAD/FAD-binding domain"/>
    <property type="match status" value="1"/>
</dbReference>
<gene>
    <name evidence="15" type="ORF">E3Q02_00728</name>
    <name evidence="14" type="ORF">E3Q22_01050</name>
</gene>
<accession>A0A4T0NXL6</accession>
<dbReference type="Gene3D" id="3.40.50.620">
    <property type="entry name" value="HUPs"/>
    <property type="match status" value="1"/>
</dbReference>
<dbReference type="FunFam" id="3.40.50.1220:FF:000001">
    <property type="entry name" value="Electron transfer flavoprotein, alpha subunit"/>
    <property type="match status" value="1"/>
</dbReference>
<dbReference type="OMA" id="WRPYAEQ"/>
<keyword evidence="4 11" id="KW-0813">Transport</keyword>
<name>A0A4T0NXL6_9BASI</name>
<organism evidence="15 16">
    <name type="scientific">Wallemia mellicola</name>
    <dbReference type="NCBI Taxonomy" id="1708541"/>
    <lineage>
        <taxon>Eukaryota</taxon>
        <taxon>Fungi</taxon>
        <taxon>Dikarya</taxon>
        <taxon>Basidiomycota</taxon>
        <taxon>Wallemiomycotina</taxon>
        <taxon>Wallemiomycetes</taxon>
        <taxon>Wallemiales</taxon>
        <taxon>Wallemiaceae</taxon>
        <taxon>Wallemia</taxon>
    </lineage>
</organism>
<evidence type="ECO:0000256" key="6">
    <source>
        <dbReference type="ARBA" id="ARBA00022827"/>
    </source>
</evidence>
<comment type="similarity">
    <text evidence="2 11">Belongs to the ETF alpha-subunit/FixB family.</text>
</comment>
<dbReference type="InterPro" id="IPR018206">
    <property type="entry name" value="ETF_asu_C_CS"/>
</dbReference>
<dbReference type="Gene3D" id="3.40.50.1220">
    <property type="entry name" value="TPP-binding domain"/>
    <property type="match status" value="1"/>
</dbReference>
<comment type="caution">
    <text evidence="15">The sequence shown here is derived from an EMBL/GenBank/DDBJ whole genome shotgun (WGS) entry which is preliminary data.</text>
</comment>
<dbReference type="SMART" id="SM00893">
    <property type="entry name" value="ETF"/>
    <property type="match status" value="1"/>
</dbReference>
<evidence type="ECO:0000256" key="2">
    <source>
        <dbReference type="ARBA" id="ARBA00005817"/>
    </source>
</evidence>
<dbReference type="InterPro" id="IPR033947">
    <property type="entry name" value="ETF_alpha_N"/>
</dbReference>
<dbReference type="PANTHER" id="PTHR43153:SF1">
    <property type="entry name" value="ELECTRON TRANSFER FLAVOPROTEIN SUBUNIT ALPHA, MITOCHONDRIAL"/>
    <property type="match status" value="1"/>
</dbReference>
<evidence type="ECO:0000313" key="14">
    <source>
        <dbReference type="EMBL" id="TIB81460.1"/>
    </source>
</evidence>
<evidence type="ECO:0000256" key="12">
    <source>
        <dbReference type="PIRSR" id="PIRSR000089-1"/>
    </source>
</evidence>
<dbReference type="PANTHER" id="PTHR43153">
    <property type="entry name" value="ELECTRON TRANSFER FLAVOPROTEIN ALPHA"/>
    <property type="match status" value="1"/>
</dbReference>
<keyword evidence="8 11" id="KW-0249">Electron transport</keyword>
<comment type="subunit">
    <text evidence="3 11">Heterodimer of an alpha and a beta subunit.</text>
</comment>
<evidence type="ECO:0000256" key="4">
    <source>
        <dbReference type="ARBA" id="ARBA00022448"/>
    </source>
</evidence>
<dbReference type="Pfam" id="PF00766">
    <property type="entry name" value="ETF_alpha"/>
    <property type="match status" value="1"/>
</dbReference>
<dbReference type="PROSITE" id="PS00696">
    <property type="entry name" value="ETF_ALPHA"/>
    <property type="match status" value="1"/>
</dbReference>
<keyword evidence="9 11" id="KW-0496">Mitochondrion</keyword>
<dbReference type="GO" id="GO:0005759">
    <property type="term" value="C:mitochondrial matrix"/>
    <property type="evidence" value="ECO:0007669"/>
    <property type="project" value="UniProtKB-SubCell"/>
</dbReference>
<comment type="cofactor">
    <cofactor evidence="11 12">
        <name>FAD</name>
        <dbReference type="ChEBI" id="CHEBI:57692"/>
    </cofactor>
    <text evidence="11 12">Binds 1 FAD per dimer.</text>
</comment>